<proteinExistence type="predicted"/>
<gene>
    <name evidence="2" type="ORF">Phou_032820</name>
</gene>
<dbReference type="AlphaFoldDB" id="A0A6V8K1U9"/>
<evidence type="ECO:0000313" key="3">
    <source>
        <dbReference type="Proteomes" id="UP000482800"/>
    </source>
</evidence>
<accession>A0A6V8K1U9</accession>
<dbReference type="EMBL" id="BLPF01000001">
    <property type="protein sequence ID" value="GFJ79102.1"/>
    <property type="molecule type" value="Genomic_DNA"/>
</dbReference>
<name>A0A6V8K1U9_9ACTN</name>
<evidence type="ECO:0000313" key="2">
    <source>
        <dbReference type="EMBL" id="GFJ79102.1"/>
    </source>
</evidence>
<reference evidence="2 3" key="1">
    <citation type="submission" date="2020-03" db="EMBL/GenBank/DDBJ databases">
        <title>Whole genome shotgun sequence of Phytohabitans houttuyneae NBRC 108639.</title>
        <authorList>
            <person name="Komaki H."/>
            <person name="Tamura T."/>
        </authorList>
    </citation>
    <scope>NUCLEOTIDE SEQUENCE [LARGE SCALE GENOMIC DNA]</scope>
    <source>
        <strain evidence="2 3">NBRC 108639</strain>
    </source>
</reference>
<feature type="region of interest" description="Disordered" evidence="1">
    <location>
        <begin position="1"/>
        <end position="28"/>
    </location>
</feature>
<protein>
    <submittedName>
        <fullName evidence="2">Uncharacterized protein</fullName>
    </submittedName>
</protein>
<keyword evidence="3" id="KW-1185">Reference proteome</keyword>
<comment type="caution">
    <text evidence="2">The sequence shown here is derived from an EMBL/GenBank/DDBJ whole genome shotgun (WGS) entry which is preliminary data.</text>
</comment>
<evidence type="ECO:0000256" key="1">
    <source>
        <dbReference type="SAM" id="MobiDB-lite"/>
    </source>
</evidence>
<sequence length="97" mass="10260">MTRTRGPVSGSYGSCTAPPVSDTLSRQRRHGSVLPPIWNATCALGRSTGEVNVYVYWLPETLSSGLALRYCVHGSTGSWMSALATLAGVAVAKKVYA</sequence>
<dbReference type="Proteomes" id="UP000482800">
    <property type="component" value="Unassembled WGS sequence"/>
</dbReference>
<reference evidence="2 3" key="2">
    <citation type="submission" date="2020-03" db="EMBL/GenBank/DDBJ databases">
        <authorList>
            <person name="Ichikawa N."/>
            <person name="Kimura A."/>
            <person name="Kitahashi Y."/>
            <person name="Uohara A."/>
        </authorList>
    </citation>
    <scope>NUCLEOTIDE SEQUENCE [LARGE SCALE GENOMIC DNA]</scope>
    <source>
        <strain evidence="2 3">NBRC 108639</strain>
    </source>
</reference>
<organism evidence="2 3">
    <name type="scientific">Phytohabitans houttuyneae</name>
    <dbReference type="NCBI Taxonomy" id="1076126"/>
    <lineage>
        <taxon>Bacteria</taxon>
        <taxon>Bacillati</taxon>
        <taxon>Actinomycetota</taxon>
        <taxon>Actinomycetes</taxon>
        <taxon>Micromonosporales</taxon>
        <taxon>Micromonosporaceae</taxon>
    </lineage>
</organism>